<dbReference type="OrthoDB" id="2535907at2759"/>
<name>A0A9P6HQN7_9AGAM</name>
<protein>
    <recommendedName>
        <fullName evidence="3">Mediator complex subunit 16</fullName>
    </recommendedName>
</protein>
<comment type="caution">
    <text evidence="1">The sequence shown here is derived from an EMBL/GenBank/DDBJ whole genome shotgun (WGS) entry which is preliminary data.</text>
</comment>
<evidence type="ECO:0008006" key="3">
    <source>
        <dbReference type="Google" id="ProtNLM"/>
    </source>
</evidence>
<keyword evidence="2" id="KW-1185">Reference proteome</keyword>
<dbReference type="Proteomes" id="UP000736335">
    <property type="component" value="Unassembled WGS sequence"/>
</dbReference>
<proteinExistence type="predicted"/>
<reference evidence="1" key="1">
    <citation type="journal article" date="2020" name="Nat. Commun.">
        <title>Large-scale genome sequencing of mycorrhizal fungi provides insights into the early evolution of symbiotic traits.</title>
        <authorList>
            <person name="Miyauchi S."/>
            <person name="Kiss E."/>
            <person name="Kuo A."/>
            <person name="Drula E."/>
            <person name="Kohler A."/>
            <person name="Sanchez-Garcia M."/>
            <person name="Morin E."/>
            <person name="Andreopoulos B."/>
            <person name="Barry K.W."/>
            <person name="Bonito G."/>
            <person name="Buee M."/>
            <person name="Carver A."/>
            <person name="Chen C."/>
            <person name="Cichocki N."/>
            <person name="Clum A."/>
            <person name="Culley D."/>
            <person name="Crous P.W."/>
            <person name="Fauchery L."/>
            <person name="Girlanda M."/>
            <person name="Hayes R.D."/>
            <person name="Keri Z."/>
            <person name="LaButti K."/>
            <person name="Lipzen A."/>
            <person name="Lombard V."/>
            <person name="Magnuson J."/>
            <person name="Maillard F."/>
            <person name="Murat C."/>
            <person name="Nolan M."/>
            <person name="Ohm R.A."/>
            <person name="Pangilinan J."/>
            <person name="Pereira M.F."/>
            <person name="Perotto S."/>
            <person name="Peter M."/>
            <person name="Pfister S."/>
            <person name="Riley R."/>
            <person name="Sitrit Y."/>
            <person name="Stielow J.B."/>
            <person name="Szollosi G."/>
            <person name="Zifcakova L."/>
            <person name="Stursova M."/>
            <person name="Spatafora J.W."/>
            <person name="Tedersoo L."/>
            <person name="Vaario L.M."/>
            <person name="Yamada A."/>
            <person name="Yan M."/>
            <person name="Wang P."/>
            <person name="Xu J."/>
            <person name="Bruns T."/>
            <person name="Baldrian P."/>
            <person name="Vilgalys R."/>
            <person name="Dunand C."/>
            <person name="Henrissat B."/>
            <person name="Grigoriev I.V."/>
            <person name="Hibbett D."/>
            <person name="Nagy L.G."/>
            <person name="Martin F.M."/>
        </authorList>
    </citation>
    <scope>NUCLEOTIDE SEQUENCE</scope>
    <source>
        <strain evidence="1">UH-Tt-Lm1</strain>
    </source>
</reference>
<organism evidence="1 2">
    <name type="scientific">Thelephora terrestris</name>
    <dbReference type="NCBI Taxonomy" id="56493"/>
    <lineage>
        <taxon>Eukaryota</taxon>
        <taxon>Fungi</taxon>
        <taxon>Dikarya</taxon>
        <taxon>Basidiomycota</taxon>
        <taxon>Agaricomycotina</taxon>
        <taxon>Agaricomycetes</taxon>
        <taxon>Thelephorales</taxon>
        <taxon>Thelephoraceae</taxon>
        <taxon>Thelephora</taxon>
    </lineage>
</organism>
<accession>A0A9P6HQN7</accession>
<evidence type="ECO:0000313" key="2">
    <source>
        <dbReference type="Proteomes" id="UP000736335"/>
    </source>
</evidence>
<reference evidence="1" key="2">
    <citation type="submission" date="2020-11" db="EMBL/GenBank/DDBJ databases">
        <authorList>
            <consortium name="DOE Joint Genome Institute"/>
            <person name="Kuo A."/>
            <person name="Miyauchi S."/>
            <person name="Kiss E."/>
            <person name="Drula E."/>
            <person name="Kohler A."/>
            <person name="Sanchez-Garcia M."/>
            <person name="Andreopoulos B."/>
            <person name="Barry K.W."/>
            <person name="Bonito G."/>
            <person name="Buee M."/>
            <person name="Carver A."/>
            <person name="Chen C."/>
            <person name="Cichocki N."/>
            <person name="Clum A."/>
            <person name="Culley D."/>
            <person name="Crous P.W."/>
            <person name="Fauchery L."/>
            <person name="Girlanda M."/>
            <person name="Hayes R."/>
            <person name="Keri Z."/>
            <person name="Labutti K."/>
            <person name="Lipzen A."/>
            <person name="Lombard V."/>
            <person name="Magnuson J."/>
            <person name="Maillard F."/>
            <person name="Morin E."/>
            <person name="Murat C."/>
            <person name="Nolan M."/>
            <person name="Ohm R."/>
            <person name="Pangilinan J."/>
            <person name="Pereira M."/>
            <person name="Perotto S."/>
            <person name="Peter M."/>
            <person name="Riley R."/>
            <person name="Sitrit Y."/>
            <person name="Stielow B."/>
            <person name="Szollosi G."/>
            <person name="Zifcakova L."/>
            <person name="Stursova M."/>
            <person name="Spatafora J.W."/>
            <person name="Tedersoo L."/>
            <person name="Vaario L.-M."/>
            <person name="Yamada A."/>
            <person name="Yan M."/>
            <person name="Wang P."/>
            <person name="Xu J."/>
            <person name="Bruns T."/>
            <person name="Baldrian P."/>
            <person name="Vilgalys R."/>
            <person name="Henrissat B."/>
            <person name="Grigoriev I.V."/>
            <person name="Hibbett D."/>
            <person name="Nagy L.G."/>
            <person name="Martin F.M."/>
        </authorList>
    </citation>
    <scope>NUCLEOTIDE SEQUENCE</scope>
    <source>
        <strain evidence="1">UH-Tt-Lm1</strain>
    </source>
</reference>
<dbReference type="AlphaFoldDB" id="A0A9P6HQN7"/>
<evidence type="ECO:0000313" key="1">
    <source>
        <dbReference type="EMBL" id="KAF9792097.1"/>
    </source>
</evidence>
<sequence>MTINIGTKGKGRDLEMGWWQYLPLGERSQRPVAWSGLSTIFTAHPTKPCVVGRQFPSLKSFELPLPKAIAQAVNSYSPPTIISISSDNMWLFAFFPGIDVDGVGCIWARSFEADSWVPREHPTASGYPWYAGVVAATWINNDRQWKASATASPYRLPTKGPAFPVSFPVLVIVTQSLHVELWYLRARHVNFNFLRATLTHGALGHELQPPVPLAPHVSEGGTKLCVTAAIGVMYDAPTVLVAVRTALVPPSTASDIEGLDVNFSLNIPDNASEAGPSNEREMWGEDPTIECFELAVRFESLYMGLGVRPISSIYHNDPCVSSMQFFPMIPPAPGDPVPDIPKFPIRLAVNFVDFGDYSGIPKSTLAVYTVMANRAPQNVQWVIRPENLRHFNDGPLAFVLPSANNTRLLAAVLNPGIAVTQLTPRVKGKEIPVGQLIMLDLKDLSTDVNYESRGIHITTQNIGVDLPLNGCMSPNGVLLCCTSSSNDVQSSISLHPVPIISDSDQPSPLLSLDLASTIYNRISPSDIIHILAKPNVKLSYIIKALRCTMDLPPFAGQRGQWVREFSGICLEMYRTKAKYAQGPLLEELNGMWQTAHDMCSLSAYYAAFTDCKEGDVYDPSTVWQLVGLTSWVLDFLERLMKECVLFGERSAGAEVTRADGDEDEEDDDDLFGSAPSVKPALIPNIMLHLVHPLGCGTLRNILPHIRSFRAFLNSRHSTSEPLKMADDVLIDMIERSGIDLGKLEPIIAQQFEDIQSLPVPELRKSMASCRPTPVMRERLVSFGRRLEASGAIDKPRLFIKASDLVDGISKVFLGPAMTVPSAGAGKDRDVITRSALVPGKDMRMCFRCEGRSIKGPQPSAIAGQISLRWFAWQKLWLSRCICGGSWGSAT</sequence>
<dbReference type="EMBL" id="WIUZ02000001">
    <property type="protein sequence ID" value="KAF9792097.1"/>
    <property type="molecule type" value="Genomic_DNA"/>
</dbReference>
<gene>
    <name evidence="1" type="ORF">BJ322DRAFT_1027108</name>
</gene>